<keyword evidence="2" id="KW-1185">Reference proteome</keyword>
<protein>
    <recommendedName>
        <fullName evidence="3">HK97 gp10 family phage protein</fullName>
    </recommendedName>
</protein>
<proteinExistence type="predicted"/>
<evidence type="ECO:0000313" key="1">
    <source>
        <dbReference type="EMBL" id="GLQ66058.1"/>
    </source>
</evidence>
<dbReference type="EMBL" id="BSNV01000007">
    <property type="protein sequence ID" value="GLQ66058.1"/>
    <property type="molecule type" value="Genomic_DNA"/>
</dbReference>
<dbReference type="GeneID" id="76195531"/>
<gene>
    <name evidence="1" type="ORF">GCM10007870_16420</name>
</gene>
<sequence length="134" mass="14541">MPTISFQISNPGQLQVDQKALKKELRAIGNDIKKKTQALILANASTSPHVASKPGQAPASWTGSLALLLKVRIKGNRVTLIDTARQAKALEAGAALNNGSKLEARPYLSTVFEQMKPEIEKRLENALKLTKVDK</sequence>
<organism evidence="1 2">
    <name type="scientific">Gluconobacter kondonii</name>
    <dbReference type="NCBI Taxonomy" id="941463"/>
    <lineage>
        <taxon>Bacteria</taxon>
        <taxon>Pseudomonadati</taxon>
        <taxon>Pseudomonadota</taxon>
        <taxon>Alphaproteobacteria</taxon>
        <taxon>Acetobacterales</taxon>
        <taxon>Acetobacteraceae</taxon>
        <taxon>Gluconobacter</taxon>
    </lineage>
</organism>
<dbReference type="RefSeq" id="WP_099287262.1">
    <property type="nucleotide sequence ID" value="NZ_BEWP01000012.1"/>
</dbReference>
<dbReference type="Proteomes" id="UP001156629">
    <property type="component" value="Unassembled WGS sequence"/>
</dbReference>
<name>A0ABQ5WSF6_9PROT</name>
<evidence type="ECO:0000313" key="2">
    <source>
        <dbReference type="Proteomes" id="UP001156629"/>
    </source>
</evidence>
<reference evidence="2" key="1">
    <citation type="journal article" date="2019" name="Int. J. Syst. Evol. Microbiol.">
        <title>The Global Catalogue of Microorganisms (GCM) 10K type strain sequencing project: providing services to taxonomists for standard genome sequencing and annotation.</title>
        <authorList>
            <consortium name="The Broad Institute Genomics Platform"/>
            <consortium name="The Broad Institute Genome Sequencing Center for Infectious Disease"/>
            <person name="Wu L."/>
            <person name="Ma J."/>
        </authorList>
    </citation>
    <scope>NUCLEOTIDE SEQUENCE [LARGE SCALE GENOMIC DNA]</scope>
    <source>
        <strain evidence="2">NBRC 3266</strain>
    </source>
</reference>
<evidence type="ECO:0008006" key="3">
    <source>
        <dbReference type="Google" id="ProtNLM"/>
    </source>
</evidence>
<comment type="caution">
    <text evidence="1">The sequence shown here is derived from an EMBL/GenBank/DDBJ whole genome shotgun (WGS) entry which is preliminary data.</text>
</comment>
<accession>A0ABQ5WSF6</accession>